<proteinExistence type="predicted"/>
<organism evidence="1 2">
    <name type="scientific">Conidiobolus coronatus (strain ATCC 28846 / CBS 209.66 / NRRL 28638)</name>
    <name type="common">Delacroixia coronata</name>
    <dbReference type="NCBI Taxonomy" id="796925"/>
    <lineage>
        <taxon>Eukaryota</taxon>
        <taxon>Fungi</taxon>
        <taxon>Fungi incertae sedis</taxon>
        <taxon>Zoopagomycota</taxon>
        <taxon>Entomophthoromycotina</taxon>
        <taxon>Entomophthoromycetes</taxon>
        <taxon>Entomophthorales</taxon>
        <taxon>Ancylistaceae</taxon>
        <taxon>Conidiobolus</taxon>
    </lineage>
</organism>
<evidence type="ECO:0000313" key="2">
    <source>
        <dbReference type="Proteomes" id="UP000070444"/>
    </source>
</evidence>
<name>A0A137P5S8_CONC2</name>
<dbReference type="Proteomes" id="UP000070444">
    <property type="component" value="Unassembled WGS sequence"/>
</dbReference>
<sequence>MDYNPSCTSSFIYYKYMKIHFNTRQVECPNWDRENLPRDLMFPYRIFQTKICIYTRYEGTDTQWYYHFNCESIEKWMTSHMDYNSSCTSSFIYYKYMKIHFNTRQVECPNWDRENLPRDLMFPYKIFQSKICIFTRYEGTDTQWYYHFNCESIDKVDKLIKEFDFEDWVC</sequence>
<gene>
    <name evidence="1" type="ORF">CONCODRAFT_7051</name>
</gene>
<keyword evidence="2" id="KW-1185">Reference proteome</keyword>
<accession>A0A137P5S8</accession>
<reference evidence="1 2" key="1">
    <citation type="journal article" date="2015" name="Genome Biol. Evol.">
        <title>Phylogenomic analyses indicate that early fungi evolved digesting cell walls of algal ancestors of land plants.</title>
        <authorList>
            <person name="Chang Y."/>
            <person name="Wang S."/>
            <person name="Sekimoto S."/>
            <person name="Aerts A.L."/>
            <person name="Choi C."/>
            <person name="Clum A."/>
            <person name="LaButti K.M."/>
            <person name="Lindquist E.A."/>
            <person name="Yee Ngan C."/>
            <person name="Ohm R.A."/>
            <person name="Salamov A.A."/>
            <person name="Grigoriev I.V."/>
            <person name="Spatafora J.W."/>
            <person name="Berbee M.L."/>
        </authorList>
    </citation>
    <scope>NUCLEOTIDE SEQUENCE [LARGE SCALE GENOMIC DNA]</scope>
    <source>
        <strain evidence="1 2">NRRL 28638</strain>
    </source>
</reference>
<evidence type="ECO:0000313" key="1">
    <source>
        <dbReference type="EMBL" id="KXN70362.1"/>
    </source>
</evidence>
<protein>
    <submittedName>
        <fullName evidence="1">Uncharacterized protein</fullName>
    </submittedName>
</protein>
<dbReference type="EMBL" id="KQ964504">
    <property type="protein sequence ID" value="KXN70362.1"/>
    <property type="molecule type" value="Genomic_DNA"/>
</dbReference>
<dbReference type="AlphaFoldDB" id="A0A137P5S8"/>